<accession>A0A9D2GWL3</accession>
<name>A0A9D2GWL3_9BACT</name>
<evidence type="ECO:0000259" key="1">
    <source>
        <dbReference type="SMART" id="SM00382"/>
    </source>
</evidence>
<dbReference type="Pfam" id="PF20720">
    <property type="entry name" value="nSTAND3"/>
    <property type="match status" value="1"/>
</dbReference>
<sequence length="646" mass="75727">MKIESLKQLIMQINHDLGKFCNTFTYTRKDLAGLGKASPKSELFAVPPIDRDWAINYGGGTEVQYHINIHNYIQYGIGFNFQYVPFKNAKTPEEYMAPFAEVFFTPAVQELITDMKSKGYSFVIGDEKTLKNKQYKDYYLFGKTINIHDNYLDEDAYSKILDDIQGDLFSLYKKIFEERNKLISSKTYFEEKTKSNLDLYSSLLKANKNLILTGAPGTGKTYLAKQIAAKIILNKVVLNFDDIDNNKLTEIDKNILEEQCEFVQFHPSFDYTDFMEGIKPDNNGGFVLKKGIFKKFCENAAINYMDSKKSELELSKNHIVKEYWFKFYEAVQEEIINNENGSASIQNMYNKDNEAPINSIDLHDDELYVGIGTSTSKHDFHRPIYTLIDYYFKFLQFKEAVKTIKTGYTEKFIEYIGEKGRTTYMYGLLNKFYNLYNDEIQQRIREYHIDEKIQEKTYVFIIDEINRGDINKIFGELFYSIEPGYRGEIHKLKTQYQDWDEGSVFSNGFYIPENVYIIGTMNDIDRSVESMDFAIRRRFVWKEILSENTAIMLNKLPIDIVEKAKNTMNRLNETIELIEGLNSSYHIGPSYFLKLNNYLDEDNKFDLLWCNHIQPLLSEYLRGYEDYDVNMKKLKDAYNNLNNEDD</sequence>
<organism evidence="2 3">
    <name type="scientific">Candidatus Mucispirillum faecigallinarum</name>
    <dbReference type="NCBI Taxonomy" id="2838699"/>
    <lineage>
        <taxon>Bacteria</taxon>
        <taxon>Pseudomonadati</taxon>
        <taxon>Deferribacterota</taxon>
        <taxon>Deferribacteres</taxon>
        <taxon>Deferribacterales</taxon>
        <taxon>Mucispirillaceae</taxon>
        <taxon>Mucispirillum</taxon>
    </lineage>
</organism>
<protein>
    <submittedName>
        <fullName evidence="2">AAA family ATPase</fullName>
    </submittedName>
</protein>
<reference evidence="2" key="2">
    <citation type="submission" date="2021-04" db="EMBL/GenBank/DDBJ databases">
        <authorList>
            <person name="Gilroy R."/>
        </authorList>
    </citation>
    <scope>NUCLEOTIDE SEQUENCE</scope>
    <source>
        <strain evidence="2">ChiW4-1371</strain>
    </source>
</reference>
<dbReference type="GO" id="GO:0005524">
    <property type="term" value="F:ATP binding"/>
    <property type="evidence" value="ECO:0007669"/>
    <property type="project" value="InterPro"/>
</dbReference>
<dbReference type="Gene3D" id="3.40.50.300">
    <property type="entry name" value="P-loop containing nucleotide triphosphate hydrolases"/>
    <property type="match status" value="2"/>
</dbReference>
<dbReference type="InterPro" id="IPR052934">
    <property type="entry name" value="Methyl-DNA_Rec/Restrict_Enz"/>
</dbReference>
<dbReference type="SMART" id="SM00382">
    <property type="entry name" value="AAA"/>
    <property type="match status" value="1"/>
</dbReference>
<gene>
    <name evidence="2" type="ORF">H9804_10475</name>
</gene>
<comment type="caution">
    <text evidence="2">The sequence shown here is derived from an EMBL/GenBank/DDBJ whole genome shotgun (WGS) entry which is preliminary data.</text>
</comment>
<dbReference type="SUPFAM" id="SSF52540">
    <property type="entry name" value="P-loop containing nucleoside triphosphate hydrolases"/>
    <property type="match status" value="1"/>
</dbReference>
<dbReference type="InterPro" id="IPR011704">
    <property type="entry name" value="ATPase_dyneun-rel_AAA"/>
</dbReference>
<dbReference type="AlphaFoldDB" id="A0A9D2GWL3"/>
<dbReference type="GO" id="GO:0016887">
    <property type="term" value="F:ATP hydrolysis activity"/>
    <property type="evidence" value="ECO:0007669"/>
    <property type="project" value="InterPro"/>
</dbReference>
<dbReference type="Pfam" id="PF07728">
    <property type="entry name" value="AAA_5"/>
    <property type="match status" value="1"/>
</dbReference>
<evidence type="ECO:0000313" key="3">
    <source>
        <dbReference type="Proteomes" id="UP000824176"/>
    </source>
</evidence>
<dbReference type="InterPro" id="IPR027417">
    <property type="entry name" value="P-loop_NTPase"/>
</dbReference>
<dbReference type="EMBL" id="DXAQ01000156">
    <property type="protein sequence ID" value="HIZ90360.1"/>
    <property type="molecule type" value="Genomic_DNA"/>
</dbReference>
<evidence type="ECO:0000313" key="2">
    <source>
        <dbReference type="EMBL" id="HIZ90360.1"/>
    </source>
</evidence>
<reference evidence="2" key="1">
    <citation type="journal article" date="2021" name="PeerJ">
        <title>Extensive microbial diversity within the chicken gut microbiome revealed by metagenomics and culture.</title>
        <authorList>
            <person name="Gilroy R."/>
            <person name="Ravi A."/>
            <person name="Getino M."/>
            <person name="Pursley I."/>
            <person name="Horton D.L."/>
            <person name="Alikhan N.F."/>
            <person name="Baker D."/>
            <person name="Gharbi K."/>
            <person name="Hall N."/>
            <person name="Watson M."/>
            <person name="Adriaenssens E.M."/>
            <person name="Foster-Nyarko E."/>
            <person name="Jarju S."/>
            <person name="Secka A."/>
            <person name="Antonio M."/>
            <person name="Oren A."/>
            <person name="Chaudhuri R.R."/>
            <person name="La Ragione R."/>
            <person name="Hildebrand F."/>
            <person name="Pallen M.J."/>
        </authorList>
    </citation>
    <scope>NUCLEOTIDE SEQUENCE</scope>
    <source>
        <strain evidence="2">ChiW4-1371</strain>
    </source>
</reference>
<dbReference type="PANTHER" id="PTHR37291">
    <property type="entry name" value="5-METHYLCYTOSINE-SPECIFIC RESTRICTION ENZYME B"/>
    <property type="match status" value="1"/>
</dbReference>
<dbReference type="PANTHER" id="PTHR37291:SF1">
    <property type="entry name" value="TYPE IV METHYL-DIRECTED RESTRICTION ENZYME ECOKMCRB SUBUNIT"/>
    <property type="match status" value="1"/>
</dbReference>
<dbReference type="Proteomes" id="UP000824176">
    <property type="component" value="Unassembled WGS sequence"/>
</dbReference>
<proteinExistence type="predicted"/>
<dbReference type="InterPro" id="IPR003593">
    <property type="entry name" value="AAA+_ATPase"/>
</dbReference>
<dbReference type="InterPro" id="IPR049050">
    <property type="entry name" value="nSTAND3"/>
</dbReference>
<feature type="domain" description="AAA+ ATPase" evidence="1">
    <location>
        <begin position="206"/>
        <end position="545"/>
    </location>
</feature>